<sequence>MELRIIQNKIFELRGSYIIFDFDLAEMYQTDTKVLNQSVKRNIDRFPPDFMFQLSEKEFDILRSQIVTSKRGGIRRPPYAFTELGVAMLSSVLRSPIAININIEIMRAFVELRKLIHGYDELNQKIKQLEFETNLQFNEIYKALTELASQKEKDQKPVNPVGYLSYD</sequence>
<dbReference type="EMBL" id="VSSQ01006436">
    <property type="protein sequence ID" value="MPM32681.1"/>
    <property type="molecule type" value="Genomic_DNA"/>
</dbReference>
<dbReference type="AlphaFoldDB" id="A0A644YXW2"/>
<evidence type="ECO:0000313" key="2">
    <source>
        <dbReference type="EMBL" id="MPM32681.1"/>
    </source>
</evidence>
<protein>
    <recommendedName>
        <fullName evidence="1">KilA-N DNA-binding domain-containing protein</fullName>
    </recommendedName>
</protein>
<proteinExistence type="predicted"/>
<accession>A0A644YXW2</accession>
<evidence type="ECO:0000259" key="1">
    <source>
        <dbReference type="Pfam" id="PF10543"/>
    </source>
</evidence>
<comment type="caution">
    <text evidence="2">The sequence shown here is derived from an EMBL/GenBank/DDBJ whole genome shotgun (WGS) entry which is preliminary data.</text>
</comment>
<feature type="domain" description="KilA-N DNA-binding" evidence="1">
    <location>
        <begin position="8"/>
        <end position="92"/>
    </location>
</feature>
<name>A0A644YXW2_9ZZZZ</name>
<dbReference type="Pfam" id="PF10543">
    <property type="entry name" value="ORF6N"/>
    <property type="match status" value="1"/>
</dbReference>
<organism evidence="2">
    <name type="scientific">bioreactor metagenome</name>
    <dbReference type="NCBI Taxonomy" id="1076179"/>
    <lineage>
        <taxon>unclassified sequences</taxon>
        <taxon>metagenomes</taxon>
        <taxon>ecological metagenomes</taxon>
    </lineage>
</organism>
<gene>
    <name evidence="2" type="ORF">SDC9_79246</name>
</gene>
<dbReference type="InterPro" id="IPR018873">
    <property type="entry name" value="KilA-N_DNA-bd_domain"/>
</dbReference>
<reference evidence="2" key="1">
    <citation type="submission" date="2019-08" db="EMBL/GenBank/DDBJ databases">
        <authorList>
            <person name="Kucharzyk K."/>
            <person name="Murdoch R.W."/>
            <person name="Higgins S."/>
            <person name="Loffler F."/>
        </authorList>
    </citation>
    <scope>NUCLEOTIDE SEQUENCE</scope>
</reference>